<sequence>MATSIIKLHTFSGAGDSYPPCFILQVDDFYCLLDCGWSENLPKSRITEVGKWAKKIGAVLISHPSMRHLGLLPVLVGKYGLKCPVYSTTPVCKLGQLFCYDEFQSRFLSEDFSLFPLDDVDDAFELFVQVKYSQTINLQGKGRGLSVTPLPSGNRFWANEIVGHMLGGTIWKAVKDETDIIYAIDFNNEKSRHLNGAAFDACIRPRLLIIDVSNALYTHVGRKDRNEALRQLLLKTLRRGGNVLVAVDTAGYCLEIANMLESLWHSPDSGFMAYGLAMLSHVGYSVFDFTKSLVEWMSERILRSFEDQRCNPFHLRHMQLCHTLDQLDCVSNPKVILATDAGLRTGFARLLFADWADNELNAVVITSRDGDFREANDLSLLQQRQPNQPDVSLARRLVGLSRGEEWAHEGLAIAAADTLLIPLDLSQRVPVTEVSEAGEIEGERGNSEAGAGRSSVVETTLAQSKGSNVGAANQFRNFGNSDVFDPIDDLDDDEDDTEEDDDKISASQTHASSAAPGGGTGGSAFYNQPYSLLPSNSGSLTHGRHMACYDTFPGAQLHSGGQFFRSAKRTQPAFPINERVVQWDEYGEKIDTNVYRMSAEVGGPESVKKRSQGSTTSGGGRKDFTEATATTFSNFFVLTVEAVGSHSLSTSSAVEKSASTRSEKKSRFDIYSASSDQLLNLLVMQNTSNASLTNPGFQMPANLTTKCVAVKLEIPLRCDVSFIDYESRSDGKALRKIITGLRPHEVILVGATRSAIDAMVEHCRSDLQLKDEVIHTPSGLDVVNCTKEGDIYQARMKDSLVTGLRFTKIREYELAWVDADILEAEEIANPTNGMEVGTDGEASLITTLASDALPVLAPPSGPVVDHPTVFVNEPKLSDMKQLLLNQGLQAEFVSGVLVVDNCVSIKRTETGRMTLEGVISPTYFIVRDILYRQFAIL</sequence>
<feature type="compositionally biased region" description="Polar residues" evidence="7">
    <location>
        <begin position="456"/>
        <end position="480"/>
    </location>
</feature>
<dbReference type="FunFam" id="3.60.15.10:FF:000008">
    <property type="entry name" value="Cleavage and polyadenylation specificity factor subunit 2"/>
    <property type="match status" value="1"/>
</dbReference>
<evidence type="ECO:0000313" key="9">
    <source>
        <dbReference type="EMBL" id="VDK20575.1"/>
    </source>
</evidence>
<reference evidence="11" key="1">
    <citation type="submission" date="2016-04" db="UniProtKB">
        <authorList>
            <consortium name="WormBaseParasite"/>
        </authorList>
    </citation>
    <scope>IDENTIFICATION</scope>
</reference>
<dbReference type="Proteomes" id="UP000282613">
    <property type="component" value="Unassembled WGS sequence"/>
</dbReference>
<comment type="subcellular location">
    <subcellularLocation>
        <location evidence="1 6">Nucleus</location>
    </subcellularLocation>
</comment>
<keyword evidence="10" id="KW-1185">Reference proteome</keyword>
<evidence type="ECO:0000256" key="4">
    <source>
        <dbReference type="ARBA" id="ARBA00022884"/>
    </source>
</evidence>
<dbReference type="SUPFAM" id="SSF56281">
    <property type="entry name" value="Metallo-hydrolase/oxidoreductase"/>
    <property type="match status" value="1"/>
</dbReference>
<dbReference type="Gene3D" id="3.60.15.10">
    <property type="entry name" value="Ribonuclease Z/Hydroxyacylglutathione hydrolase-like"/>
    <property type="match status" value="1"/>
</dbReference>
<dbReference type="Pfam" id="PF16661">
    <property type="entry name" value="Lactamase_B_6"/>
    <property type="match status" value="1"/>
</dbReference>
<dbReference type="GO" id="GO:0003723">
    <property type="term" value="F:RNA binding"/>
    <property type="evidence" value="ECO:0007669"/>
    <property type="project" value="UniProtKB-KW"/>
</dbReference>
<keyword evidence="4 6" id="KW-0694">RNA-binding</keyword>
<evidence type="ECO:0000256" key="3">
    <source>
        <dbReference type="ARBA" id="ARBA00022664"/>
    </source>
</evidence>
<evidence type="ECO:0000256" key="7">
    <source>
        <dbReference type="SAM" id="MobiDB-lite"/>
    </source>
</evidence>
<dbReference type="GO" id="GO:0006398">
    <property type="term" value="P:mRNA 3'-end processing by stem-loop binding and cleavage"/>
    <property type="evidence" value="ECO:0007669"/>
    <property type="project" value="InterPro"/>
</dbReference>
<proteinExistence type="inferred from homology"/>
<feature type="region of interest" description="Disordered" evidence="7">
    <location>
        <begin position="601"/>
        <end position="623"/>
    </location>
</feature>
<evidence type="ECO:0000256" key="6">
    <source>
        <dbReference type="RuleBase" id="RU365006"/>
    </source>
</evidence>
<feature type="region of interest" description="Disordered" evidence="7">
    <location>
        <begin position="434"/>
        <end position="522"/>
    </location>
</feature>
<evidence type="ECO:0000256" key="5">
    <source>
        <dbReference type="ARBA" id="ARBA00023242"/>
    </source>
</evidence>
<feature type="domain" description="Beta-Casp" evidence="8">
    <location>
        <begin position="253"/>
        <end position="378"/>
    </location>
</feature>
<name>A0A158R6I0_TAEAS</name>
<dbReference type="CDD" id="cd16293">
    <property type="entry name" value="CPSF2-like_MBL-fold"/>
    <property type="match status" value="1"/>
</dbReference>
<keyword evidence="5 6" id="KW-0539">Nucleus</keyword>
<dbReference type="InterPro" id="IPR035639">
    <property type="entry name" value="CPSF2_MBL"/>
</dbReference>
<accession>A0A158R6I0</accession>
<keyword evidence="3 6" id="KW-0507">mRNA processing</keyword>
<evidence type="ECO:0000313" key="11">
    <source>
        <dbReference type="WBParaSite" id="TASK_0000027001-mRNA-1"/>
    </source>
</evidence>
<dbReference type="Pfam" id="PF10996">
    <property type="entry name" value="Beta-Casp"/>
    <property type="match status" value="1"/>
</dbReference>
<dbReference type="GO" id="GO:0005847">
    <property type="term" value="C:mRNA cleavage and polyadenylation specificity factor complex"/>
    <property type="evidence" value="ECO:0007669"/>
    <property type="project" value="InterPro"/>
</dbReference>
<dbReference type="InterPro" id="IPR025069">
    <property type="entry name" value="Cpsf2_C"/>
</dbReference>
<dbReference type="InterPro" id="IPR036866">
    <property type="entry name" value="RibonucZ/Hydroxyglut_hydro"/>
</dbReference>
<dbReference type="WBParaSite" id="TASK_0000027001-mRNA-1">
    <property type="protein sequence ID" value="TASK_0000027001-mRNA-1"/>
    <property type="gene ID" value="TASK_0000027001"/>
</dbReference>
<protein>
    <recommendedName>
        <fullName evidence="6">Cleavage and polyadenylation specificity factor subunit 2</fullName>
    </recommendedName>
    <alternativeName>
        <fullName evidence="6">Cleavage and polyadenylation specificity factor 100 kDa subunit</fullName>
    </alternativeName>
</protein>
<dbReference type="PANTHER" id="PTHR45922:SF1">
    <property type="entry name" value="CLEAVAGE AND POLYADENYLATION SPECIFICITY FACTOR SUBUNIT 2"/>
    <property type="match status" value="1"/>
</dbReference>
<dbReference type="PANTHER" id="PTHR45922">
    <property type="entry name" value="CLEAVAGE AND POLYADENYLATION SPECIFICITY FACTOR SUBUNIT 2"/>
    <property type="match status" value="1"/>
</dbReference>
<evidence type="ECO:0000313" key="10">
    <source>
        <dbReference type="Proteomes" id="UP000282613"/>
    </source>
</evidence>
<dbReference type="AlphaFoldDB" id="A0A158R6I0"/>
<feature type="compositionally biased region" description="Acidic residues" evidence="7">
    <location>
        <begin position="485"/>
        <end position="502"/>
    </location>
</feature>
<gene>
    <name evidence="9" type="ORF">TASK_LOCUS271</name>
</gene>
<dbReference type="Pfam" id="PF13299">
    <property type="entry name" value="CPSF100_C"/>
    <property type="match status" value="1"/>
</dbReference>
<dbReference type="EMBL" id="UYRS01000030">
    <property type="protein sequence ID" value="VDK20575.1"/>
    <property type="molecule type" value="Genomic_DNA"/>
</dbReference>
<dbReference type="SMART" id="SM01027">
    <property type="entry name" value="Beta-Casp"/>
    <property type="match status" value="1"/>
</dbReference>
<reference evidence="9 10" key="2">
    <citation type="submission" date="2018-11" db="EMBL/GenBank/DDBJ databases">
        <authorList>
            <consortium name="Pathogen Informatics"/>
        </authorList>
    </citation>
    <scope>NUCLEOTIDE SEQUENCE [LARGE SCALE GENOMIC DNA]</scope>
</reference>
<dbReference type="STRING" id="60517.A0A158R6I0"/>
<evidence type="ECO:0000256" key="1">
    <source>
        <dbReference type="ARBA" id="ARBA00004123"/>
    </source>
</evidence>
<comment type="similarity">
    <text evidence="2 6">Belongs to the metallo-beta-lactamase superfamily. RNA-metabolizing metallo-beta-lactamase-like family. CPSF2/YSH1 subfamily.</text>
</comment>
<dbReference type="OrthoDB" id="64353at2759"/>
<dbReference type="InterPro" id="IPR022712">
    <property type="entry name" value="Beta_Casp"/>
</dbReference>
<dbReference type="InterPro" id="IPR001279">
    <property type="entry name" value="Metallo-B-lactamas"/>
</dbReference>
<evidence type="ECO:0000256" key="2">
    <source>
        <dbReference type="ARBA" id="ARBA00010624"/>
    </source>
</evidence>
<evidence type="ECO:0000259" key="8">
    <source>
        <dbReference type="SMART" id="SM01027"/>
    </source>
</evidence>
<organism evidence="11">
    <name type="scientific">Taenia asiatica</name>
    <name type="common">Asian tapeworm</name>
    <dbReference type="NCBI Taxonomy" id="60517"/>
    <lineage>
        <taxon>Eukaryota</taxon>
        <taxon>Metazoa</taxon>
        <taxon>Spiralia</taxon>
        <taxon>Lophotrochozoa</taxon>
        <taxon>Platyhelminthes</taxon>
        <taxon>Cestoda</taxon>
        <taxon>Eucestoda</taxon>
        <taxon>Cyclophyllidea</taxon>
        <taxon>Taeniidae</taxon>
        <taxon>Taenia</taxon>
    </lineage>
</organism>
<dbReference type="InterPro" id="IPR027075">
    <property type="entry name" value="CPSF2"/>
</dbReference>